<reference evidence="1 2" key="1">
    <citation type="submission" date="2017-10" db="EMBL/GenBank/DDBJ databases">
        <title>Novel microbial diversity and functional potential in the marine mammal oral microbiome.</title>
        <authorList>
            <person name="Dudek N.K."/>
            <person name="Sun C.L."/>
            <person name="Burstein D."/>
            <person name="Kantor R.S."/>
            <person name="Aliaga Goltsman D.S."/>
            <person name="Bik E.M."/>
            <person name="Thomas B.C."/>
            <person name="Banfield J.F."/>
            <person name="Relman D.A."/>
        </authorList>
    </citation>
    <scope>NUCLEOTIDE SEQUENCE [LARGE SCALE GENOMIC DNA]</scope>
    <source>
        <strain evidence="1">DOLJORAL78_61_10</strain>
    </source>
</reference>
<dbReference type="PANTHER" id="PTHR43393">
    <property type="entry name" value="CYTOKININ RIBOSIDE 5'-MONOPHOSPHATE PHOSPHORIBOHYDROLASE"/>
    <property type="match status" value="1"/>
</dbReference>
<dbReference type="NCBIfam" id="TIGR00730">
    <property type="entry name" value="Rossman fold protein, TIGR00730 family"/>
    <property type="match status" value="1"/>
</dbReference>
<dbReference type="Proteomes" id="UP000230914">
    <property type="component" value="Unassembled WGS sequence"/>
</dbReference>
<sequence length="342" mass="37418">MTTSGSSTDRDRIRAALDELALPSGHRLATRFVTEVLQLIDGEPDVLNLKIASAAVAEMADAFEMFAPYADVPKVTIFGSARTEPDDPTYAHTVEVARQLAAKGWMVVTGAGPGIMEAGMIGAGRKNSIGVSIRLPFETDTNPVIAGDDKHVAMKYFFTRKLMLVKESAGFISLPGGFGTLDETFELLTLNQTGKGIPAPVVFLDTPDDSYWADVDRFIREVLITRGLVSEADTSLYTVTDSCQQATEVITGFYANYHSIRRIGDDLVIRLRRAPTDAQLSELNERFGHLVSSGTIRRTSASGVEQRQHDALDMERIVFHFNQYAYAELHDLIRALNALGAS</sequence>
<dbReference type="EMBL" id="PDSL01000066">
    <property type="protein sequence ID" value="PIE31774.1"/>
    <property type="molecule type" value="Genomic_DNA"/>
</dbReference>
<dbReference type="GO" id="GO:0016787">
    <property type="term" value="F:hydrolase activity"/>
    <property type="evidence" value="ECO:0007669"/>
    <property type="project" value="InterPro"/>
</dbReference>
<dbReference type="Pfam" id="PF03641">
    <property type="entry name" value="Lysine_decarbox"/>
    <property type="match status" value="1"/>
</dbReference>
<proteinExistence type="predicted"/>
<comment type="caution">
    <text evidence="1">The sequence shown here is derived from an EMBL/GenBank/DDBJ whole genome shotgun (WGS) entry which is preliminary data.</text>
</comment>
<evidence type="ECO:0000313" key="2">
    <source>
        <dbReference type="Proteomes" id="UP000230914"/>
    </source>
</evidence>
<dbReference type="GO" id="GO:0009691">
    <property type="term" value="P:cytokinin biosynthetic process"/>
    <property type="evidence" value="ECO:0007669"/>
    <property type="project" value="InterPro"/>
</dbReference>
<accession>A0A2G6K7Z8</accession>
<dbReference type="SUPFAM" id="SSF102405">
    <property type="entry name" value="MCP/YpsA-like"/>
    <property type="match status" value="1"/>
</dbReference>
<gene>
    <name evidence="1" type="ORF">CSA55_04945</name>
</gene>
<organism evidence="1 2">
    <name type="scientific">Ilumatobacter coccineus</name>
    <dbReference type="NCBI Taxonomy" id="467094"/>
    <lineage>
        <taxon>Bacteria</taxon>
        <taxon>Bacillati</taxon>
        <taxon>Actinomycetota</taxon>
        <taxon>Acidimicrobiia</taxon>
        <taxon>Acidimicrobiales</taxon>
        <taxon>Ilumatobacteraceae</taxon>
        <taxon>Ilumatobacter</taxon>
    </lineage>
</organism>
<name>A0A2G6K7Z8_9ACTN</name>
<dbReference type="PANTHER" id="PTHR43393:SF2">
    <property type="entry name" value="CYTOKININ RIBOSIDE 5'-MONOPHOSPHATE PHOSPHORIBOHYDROLASE"/>
    <property type="match status" value="1"/>
</dbReference>
<dbReference type="GO" id="GO:0005829">
    <property type="term" value="C:cytosol"/>
    <property type="evidence" value="ECO:0007669"/>
    <property type="project" value="TreeGrafter"/>
</dbReference>
<dbReference type="InterPro" id="IPR005269">
    <property type="entry name" value="LOG"/>
</dbReference>
<evidence type="ECO:0000313" key="1">
    <source>
        <dbReference type="EMBL" id="PIE31774.1"/>
    </source>
</evidence>
<protein>
    <submittedName>
        <fullName evidence="1">TIGR00730 family Rossman fold protein</fullName>
    </submittedName>
</protein>
<dbReference type="AlphaFoldDB" id="A0A2G6K7Z8"/>
<dbReference type="Gene3D" id="3.40.50.450">
    <property type="match status" value="1"/>
</dbReference>
<dbReference type="InterPro" id="IPR052341">
    <property type="entry name" value="LOG_family_nucleotidases"/>
</dbReference>
<dbReference type="InterPro" id="IPR031100">
    <property type="entry name" value="LOG_fam"/>
</dbReference>